<reference evidence="1 2" key="1">
    <citation type="journal article" date="2013" name="BMC Genomics">
        <title>Comparative genomics of parasitic silkworm microsporidia reveal an association between genome expansion and host adaptation.</title>
        <authorList>
            <person name="Pan G."/>
            <person name="Xu J."/>
            <person name="Li T."/>
            <person name="Xia Q."/>
            <person name="Liu S.L."/>
            <person name="Zhang G."/>
            <person name="Li S."/>
            <person name="Li C."/>
            <person name="Liu H."/>
            <person name="Yang L."/>
            <person name="Liu T."/>
            <person name="Zhang X."/>
            <person name="Wu Z."/>
            <person name="Fan W."/>
            <person name="Dang X."/>
            <person name="Xiang H."/>
            <person name="Tao M."/>
            <person name="Li Y."/>
            <person name="Hu J."/>
            <person name="Li Z."/>
            <person name="Lin L."/>
            <person name="Luo J."/>
            <person name="Geng L."/>
            <person name="Wang L."/>
            <person name="Long M."/>
            <person name="Wan Y."/>
            <person name="He N."/>
            <person name="Zhang Z."/>
            <person name="Lu C."/>
            <person name="Keeling P.J."/>
            <person name="Wang J."/>
            <person name="Xiang Z."/>
            <person name="Zhou Z."/>
        </authorList>
    </citation>
    <scope>NUCLEOTIDE SEQUENCE [LARGE SCALE GENOMIC DNA]</scope>
    <source>
        <strain evidence="2">CQ1 / CVCC 102059</strain>
    </source>
</reference>
<evidence type="ECO:0000313" key="1">
    <source>
        <dbReference type="EMBL" id="EOB14997.1"/>
    </source>
</evidence>
<protein>
    <submittedName>
        <fullName evidence="1">Uncharacterized protein</fullName>
    </submittedName>
</protein>
<keyword evidence="2" id="KW-1185">Reference proteome</keyword>
<sequence>MQIYKYGYSEQKEFFKEMQSFANSNCTLRKAAVLRCINILGFDVDYKKTRIKDQKLCNLFIENPLGHIHLLHKLVQINFKPNKPTVYKLINFLRKARDDKEKSILEVLKLFPIDKEVFIYILSNFEFFSYDTKLNLVFIFKGPVDTEIFEKYCEVIKNEKDYDVLKTILVNLKDRKVYFPIIEEWKSSFKLTKLLIRIYPLGMKDKKYYFEIFKNCNEEEKKMIQEVYKINM</sequence>
<name>R0KXR1_NOSB1</name>
<organism evidence="1 2">
    <name type="scientific">Nosema bombycis (strain CQ1 / CVCC 102059)</name>
    <name type="common">Microsporidian parasite</name>
    <name type="synonym">Pebrine of silkworm</name>
    <dbReference type="NCBI Taxonomy" id="578461"/>
    <lineage>
        <taxon>Eukaryota</taxon>
        <taxon>Fungi</taxon>
        <taxon>Fungi incertae sedis</taxon>
        <taxon>Microsporidia</taxon>
        <taxon>Nosematidae</taxon>
        <taxon>Nosema</taxon>
    </lineage>
</organism>
<accession>R0KXR1</accession>
<dbReference type="Proteomes" id="UP000016927">
    <property type="component" value="Unassembled WGS sequence"/>
</dbReference>
<dbReference type="AlphaFoldDB" id="R0KXR1"/>
<dbReference type="HOGENOM" id="CLU_1195172_0_0_1"/>
<evidence type="ECO:0000313" key="2">
    <source>
        <dbReference type="Proteomes" id="UP000016927"/>
    </source>
</evidence>
<dbReference type="OrthoDB" id="2191583at2759"/>
<dbReference type="VEuPathDB" id="MicrosporidiaDB:NBO_11g0068"/>
<dbReference type="EMBL" id="KB908919">
    <property type="protein sequence ID" value="EOB14997.1"/>
    <property type="molecule type" value="Genomic_DNA"/>
</dbReference>
<gene>
    <name evidence="1" type="ORF">NBO_11g0068</name>
</gene>
<proteinExistence type="predicted"/>